<dbReference type="HOGENOM" id="CLU_063236_8_2_12"/>
<dbReference type="Pfam" id="PF00392">
    <property type="entry name" value="GntR"/>
    <property type="match status" value="1"/>
</dbReference>
<organism evidence="5 6">
    <name type="scientific">Sediminispirochaeta smaragdinae (strain DSM 11293 / JCM 15392 / SEBR 4228)</name>
    <name type="common">Spirochaeta smaragdinae</name>
    <dbReference type="NCBI Taxonomy" id="573413"/>
    <lineage>
        <taxon>Bacteria</taxon>
        <taxon>Pseudomonadati</taxon>
        <taxon>Spirochaetota</taxon>
        <taxon>Spirochaetia</taxon>
        <taxon>Spirochaetales</taxon>
        <taxon>Spirochaetaceae</taxon>
        <taxon>Sediminispirochaeta</taxon>
    </lineage>
</organism>
<dbReference type="InterPro" id="IPR011663">
    <property type="entry name" value="UTRA"/>
</dbReference>
<dbReference type="SUPFAM" id="SSF46785">
    <property type="entry name" value="Winged helix' DNA-binding domain"/>
    <property type="match status" value="1"/>
</dbReference>
<dbReference type="Gene3D" id="3.40.1410.10">
    <property type="entry name" value="Chorismate lyase-like"/>
    <property type="match status" value="1"/>
</dbReference>
<dbReference type="InterPro" id="IPR050679">
    <property type="entry name" value="Bact_HTH_transcr_reg"/>
</dbReference>
<keyword evidence="2" id="KW-0238">DNA-binding</keyword>
<dbReference type="Proteomes" id="UP000002318">
    <property type="component" value="Chromosome"/>
</dbReference>
<keyword evidence="1" id="KW-0805">Transcription regulation</keyword>
<dbReference type="PANTHER" id="PTHR44846:SF1">
    <property type="entry name" value="MANNOSYL-D-GLYCERATE TRANSPORT_METABOLISM SYSTEM REPRESSOR MNGR-RELATED"/>
    <property type="match status" value="1"/>
</dbReference>
<dbReference type="PRINTS" id="PR00035">
    <property type="entry name" value="HTHGNTR"/>
</dbReference>
<gene>
    <name evidence="5" type="ordered locus">Spirs_2740</name>
</gene>
<dbReference type="GO" id="GO:0003677">
    <property type="term" value="F:DNA binding"/>
    <property type="evidence" value="ECO:0007669"/>
    <property type="project" value="UniProtKB-KW"/>
</dbReference>
<evidence type="ECO:0000313" key="6">
    <source>
        <dbReference type="Proteomes" id="UP000002318"/>
    </source>
</evidence>
<dbReference type="KEGG" id="ssm:Spirs_2740"/>
<evidence type="ECO:0000313" key="5">
    <source>
        <dbReference type="EMBL" id="ADK81844.1"/>
    </source>
</evidence>
<dbReference type="InterPro" id="IPR036388">
    <property type="entry name" value="WH-like_DNA-bd_sf"/>
</dbReference>
<dbReference type="InterPro" id="IPR036390">
    <property type="entry name" value="WH_DNA-bd_sf"/>
</dbReference>
<dbReference type="eggNOG" id="COG2188">
    <property type="taxonomic scope" value="Bacteria"/>
</dbReference>
<accession>E1R8T7</accession>
<dbReference type="FunFam" id="1.10.10.10:FF:000079">
    <property type="entry name" value="GntR family transcriptional regulator"/>
    <property type="match status" value="1"/>
</dbReference>
<evidence type="ECO:0000256" key="2">
    <source>
        <dbReference type="ARBA" id="ARBA00023125"/>
    </source>
</evidence>
<dbReference type="PANTHER" id="PTHR44846">
    <property type="entry name" value="MANNOSYL-D-GLYCERATE TRANSPORT/METABOLISM SYSTEM REPRESSOR MNGR-RELATED"/>
    <property type="match status" value="1"/>
</dbReference>
<evidence type="ECO:0000256" key="1">
    <source>
        <dbReference type="ARBA" id="ARBA00023015"/>
    </source>
</evidence>
<evidence type="ECO:0000259" key="4">
    <source>
        <dbReference type="PROSITE" id="PS50949"/>
    </source>
</evidence>
<dbReference type="SMART" id="SM00345">
    <property type="entry name" value="HTH_GNTR"/>
    <property type="match status" value="1"/>
</dbReference>
<dbReference type="SMART" id="SM00866">
    <property type="entry name" value="UTRA"/>
    <property type="match status" value="1"/>
</dbReference>
<keyword evidence="3" id="KW-0804">Transcription</keyword>
<keyword evidence="6" id="KW-1185">Reference proteome</keyword>
<sequence>MEIDRNSHVPVYWQIKEDIHNKIMQGSFQPKQRIPSEPKLAEMYGVSRLTARNAVTELVNDGYLQRIHGQGTFVTKPKFEESSARFSGFFDTMTRKGYTVISKVLFAKEVTPSEEVAEPLHLSGHDTVYQIRRLRSVGKDPIGIQEVFLPAARCSGVLNFDLEHDSIYRFLAEELMLNLKRAREQLEAIAANRECASLLGIKEGSPVLHTKRTTFLSGDIPIEYSISWYRGDSYVFEVDID</sequence>
<dbReference type="EMBL" id="CP002116">
    <property type="protein sequence ID" value="ADK81844.1"/>
    <property type="molecule type" value="Genomic_DNA"/>
</dbReference>
<dbReference type="GO" id="GO:0003700">
    <property type="term" value="F:DNA-binding transcription factor activity"/>
    <property type="evidence" value="ECO:0007669"/>
    <property type="project" value="InterPro"/>
</dbReference>
<name>E1R8T7_SEDSS</name>
<proteinExistence type="predicted"/>
<dbReference type="PROSITE" id="PS50949">
    <property type="entry name" value="HTH_GNTR"/>
    <property type="match status" value="1"/>
</dbReference>
<dbReference type="Gene3D" id="1.10.10.10">
    <property type="entry name" value="Winged helix-like DNA-binding domain superfamily/Winged helix DNA-binding domain"/>
    <property type="match status" value="1"/>
</dbReference>
<reference evidence="5 6" key="1">
    <citation type="journal article" date="2010" name="Stand. Genomic Sci.">
        <title>Complete genome sequence of Spirochaeta smaragdinae type strain (SEBR 4228).</title>
        <authorList>
            <person name="Mavromatis K."/>
            <person name="Yasawong M."/>
            <person name="Chertkov O."/>
            <person name="Lapidus A."/>
            <person name="Lucas S."/>
            <person name="Nolan M."/>
            <person name="Del Rio T.G."/>
            <person name="Tice H."/>
            <person name="Cheng J.F."/>
            <person name="Pitluck S."/>
            <person name="Liolios K."/>
            <person name="Ivanova N."/>
            <person name="Tapia R."/>
            <person name="Han C."/>
            <person name="Bruce D."/>
            <person name="Goodwin L."/>
            <person name="Pati A."/>
            <person name="Chen A."/>
            <person name="Palaniappan K."/>
            <person name="Land M."/>
            <person name="Hauser L."/>
            <person name="Chang Y.J."/>
            <person name="Jeffries C.D."/>
            <person name="Detter J.C."/>
            <person name="Rohde M."/>
            <person name="Brambilla E."/>
            <person name="Spring S."/>
            <person name="Goker M."/>
            <person name="Sikorski J."/>
            <person name="Woyke T."/>
            <person name="Bristow J."/>
            <person name="Eisen J.A."/>
            <person name="Markowitz V."/>
            <person name="Hugenholtz P."/>
            <person name="Klenk H.P."/>
            <person name="Kyrpides N.C."/>
        </authorList>
    </citation>
    <scope>NUCLEOTIDE SEQUENCE [LARGE SCALE GENOMIC DNA]</scope>
    <source>
        <strain evidence="6">DSM 11293 / JCM 15392 / SEBR 4228</strain>
    </source>
</reference>
<dbReference type="AlphaFoldDB" id="E1R8T7"/>
<dbReference type="RefSeq" id="WP_013255305.1">
    <property type="nucleotide sequence ID" value="NC_014364.1"/>
</dbReference>
<dbReference type="SUPFAM" id="SSF64288">
    <property type="entry name" value="Chorismate lyase-like"/>
    <property type="match status" value="1"/>
</dbReference>
<dbReference type="STRING" id="573413.Spirs_2740"/>
<dbReference type="InterPro" id="IPR028978">
    <property type="entry name" value="Chorismate_lyase_/UTRA_dom_sf"/>
</dbReference>
<dbReference type="GO" id="GO:0045892">
    <property type="term" value="P:negative regulation of DNA-templated transcription"/>
    <property type="evidence" value="ECO:0007669"/>
    <property type="project" value="TreeGrafter"/>
</dbReference>
<evidence type="ECO:0000256" key="3">
    <source>
        <dbReference type="ARBA" id="ARBA00023163"/>
    </source>
</evidence>
<protein>
    <submittedName>
        <fullName evidence="5">Transcriptional regulator, GntR family</fullName>
    </submittedName>
</protein>
<dbReference type="InterPro" id="IPR000524">
    <property type="entry name" value="Tscrpt_reg_HTH_GntR"/>
</dbReference>
<feature type="domain" description="HTH gntR-type" evidence="4">
    <location>
        <begin position="9"/>
        <end position="77"/>
    </location>
</feature>
<dbReference type="Pfam" id="PF07702">
    <property type="entry name" value="UTRA"/>
    <property type="match status" value="1"/>
</dbReference>
<dbReference type="CDD" id="cd07377">
    <property type="entry name" value="WHTH_GntR"/>
    <property type="match status" value="1"/>
</dbReference>